<reference evidence="7" key="1">
    <citation type="submission" date="2017-02" db="EMBL/GenBank/DDBJ databases">
        <authorList>
            <person name="Regsiter A."/>
            <person name="William W."/>
        </authorList>
    </citation>
    <scope>NUCLEOTIDE SEQUENCE</scope>
    <source>
        <strain evidence="7">Bib</strain>
    </source>
</reference>
<dbReference type="PANTHER" id="PTHR33529">
    <property type="entry name" value="SLR0882 PROTEIN-RELATED"/>
    <property type="match status" value="1"/>
</dbReference>
<dbReference type="InterPro" id="IPR005495">
    <property type="entry name" value="LptG/LptF_permease"/>
</dbReference>
<accession>A0A3P3XF52</accession>
<feature type="transmembrane region" description="Helical" evidence="6">
    <location>
        <begin position="350"/>
        <end position="373"/>
    </location>
</feature>
<keyword evidence="3 6" id="KW-0812">Transmembrane</keyword>
<feature type="transmembrane region" description="Helical" evidence="6">
    <location>
        <begin position="320"/>
        <end position="338"/>
    </location>
</feature>
<dbReference type="AlphaFoldDB" id="A0A3P3XF52"/>
<keyword evidence="5 6" id="KW-0472">Membrane</keyword>
<evidence type="ECO:0000256" key="2">
    <source>
        <dbReference type="ARBA" id="ARBA00022475"/>
    </source>
</evidence>
<dbReference type="Pfam" id="PF03739">
    <property type="entry name" value="LptF_LptG"/>
    <property type="match status" value="1"/>
</dbReference>
<dbReference type="EMBL" id="FWDM01000002">
    <property type="protein sequence ID" value="SLM09856.1"/>
    <property type="molecule type" value="Genomic_DNA"/>
</dbReference>
<evidence type="ECO:0000256" key="6">
    <source>
        <dbReference type="SAM" id="Phobius"/>
    </source>
</evidence>
<evidence type="ECO:0000313" key="7">
    <source>
        <dbReference type="EMBL" id="SLM09856.1"/>
    </source>
</evidence>
<keyword evidence="4 6" id="KW-1133">Transmembrane helix</keyword>
<evidence type="ECO:0000256" key="1">
    <source>
        <dbReference type="ARBA" id="ARBA00004651"/>
    </source>
</evidence>
<feature type="transmembrane region" description="Helical" evidence="6">
    <location>
        <begin position="82"/>
        <end position="99"/>
    </location>
</feature>
<comment type="subcellular location">
    <subcellularLocation>
        <location evidence="1">Cell membrane</location>
        <topology evidence="1">Multi-pass membrane protein</topology>
    </subcellularLocation>
</comment>
<keyword evidence="2" id="KW-1003">Cell membrane</keyword>
<feature type="transmembrane region" description="Helical" evidence="6">
    <location>
        <begin position="33"/>
        <end position="61"/>
    </location>
</feature>
<proteinExistence type="predicted"/>
<evidence type="ECO:0000256" key="4">
    <source>
        <dbReference type="ARBA" id="ARBA00022989"/>
    </source>
</evidence>
<evidence type="ECO:0000256" key="3">
    <source>
        <dbReference type="ARBA" id="ARBA00022692"/>
    </source>
</evidence>
<evidence type="ECO:0000256" key="5">
    <source>
        <dbReference type="ARBA" id="ARBA00023136"/>
    </source>
</evidence>
<evidence type="ECO:0008006" key="8">
    <source>
        <dbReference type="Google" id="ProtNLM"/>
    </source>
</evidence>
<feature type="transmembrane region" description="Helical" evidence="6">
    <location>
        <begin position="119"/>
        <end position="138"/>
    </location>
</feature>
<dbReference type="GO" id="GO:0015920">
    <property type="term" value="P:lipopolysaccharide transport"/>
    <property type="evidence" value="ECO:0007669"/>
    <property type="project" value="TreeGrafter"/>
</dbReference>
<organism evidence="7">
    <name type="scientific">uncultured spirochete</name>
    <dbReference type="NCBI Taxonomy" id="156406"/>
    <lineage>
        <taxon>Bacteria</taxon>
        <taxon>Pseudomonadati</taxon>
        <taxon>Spirochaetota</taxon>
        <taxon>Spirochaetia</taxon>
        <taxon>Spirochaetales</taxon>
        <taxon>environmental samples</taxon>
    </lineage>
</organism>
<dbReference type="PANTHER" id="PTHR33529:SF6">
    <property type="entry name" value="YJGP_YJGQ FAMILY PERMEASE"/>
    <property type="match status" value="1"/>
</dbReference>
<sequence>MNEELVKSRFASLDLSQGPGKPFLLWKELTSKVLLWTAGGTLFLSLVISLAELFSMLWKFLARNASFIDILKWIGFGIPKHIVDAAPVAFLFAIVFILSEWHANNELEAVFSAGISLQRFVLPLLLVSVLLCATEYFVTDQIAIPFLRERSTLQSGILRESDSRYAVPALMADKGKKVYTYRFYDEKKGRIYDISVIERDDSGALLRKISAKYASFENELWVFSDAIIYKKSRDVWEFAEAPRFSDPAFDEPPASFMRPTMDVRFMNNAELNGHIAFLKSAGLPAEDAEVEQQRRISFAFTPLVVVGLAAAFAGRFRKSIFLLSLLSSLSSATLYYVAQMLASLAAKARMSSAGLAIWSVMLLFAAASTVSYFKART</sequence>
<gene>
    <name evidence="7" type="ORF">SPIROBIBN47_100086</name>
</gene>
<protein>
    <recommendedName>
        <fullName evidence="8">Permease YjgP/YjgQ family protein</fullName>
    </recommendedName>
</protein>
<dbReference type="GO" id="GO:0043190">
    <property type="term" value="C:ATP-binding cassette (ABC) transporter complex"/>
    <property type="evidence" value="ECO:0007669"/>
    <property type="project" value="TreeGrafter"/>
</dbReference>
<name>A0A3P3XF52_9SPIR</name>